<comment type="caution">
    <text evidence="1">The sequence shown here is derived from an EMBL/GenBank/DDBJ whole genome shotgun (WGS) entry which is preliminary data.</text>
</comment>
<dbReference type="RefSeq" id="WP_271054730.1">
    <property type="nucleotide sequence ID" value="NZ_JAQIIO010000007.1"/>
</dbReference>
<organism evidence="1 2">
    <name type="scientific">Aliiroseovarius salicola</name>
    <dbReference type="NCBI Taxonomy" id="3009082"/>
    <lineage>
        <taxon>Bacteria</taxon>
        <taxon>Pseudomonadati</taxon>
        <taxon>Pseudomonadota</taxon>
        <taxon>Alphaproteobacteria</taxon>
        <taxon>Rhodobacterales</taxon>
        <taxon>Paracoccaceae</taxon>
        <taxon>Aliiroseovarius</taxon>
    </lineage>
</organism>
<dbReference type="Proteomes" id="UP001528040">
    <property type="component" value="Unassembled WGS sequence"/>
</dbReference>
<evidence type="ECO:0000313" key="1">
    <source>
        <dbReference type="EMBL" id="MDA5095022.1"/>
    </source>
</evidence>
<dbReference type="EMBL" id="JAQIIO010000007">
    <property type="protein sequence ID" value="MDA5095022.1"/>
    <property type="molecule type" value="Genomic_DNA"/>
</dbReference>
<evidence type="ECO:0000313" key="2">
    <source>
        <dbReference type="Proteomes" id="UP001528040"/>
    </source>
</evidence>
<proteinExistence type="predicted"/>
<name>A0ABT4W3C1_9RHOB</name>
<protein>
    <submittedName>
        <fullName evidence="1">DUF6521 family protein</fullName>
    </submittedName>
</protein>
<dbReference type="InterPro" id="IPR045390">
    <property type="entry name" value="ABC-3C_MC3"/>
</dbReference>
<keyword evidence="2" id="KW-1185">Reference proteome</keyword>
<gene>
    <name evidence="1" type="ORF">O2N63_13105</name>
</gene>
<accession>A0ABT4W3C1</accession>
<sequence length="169" mass="19348">MVALDSWKNRRPEEANLFNPAFLGSLTFEIAKEAEKSTQEGISLNYIPLILALSLHRPSRHRLPSTTVTSMYEWVQINEEVLIGLIERIHGLMPYVQETLRFSLHQNTLQIGSGHYIKTGKMKSHFPGPFLRGTTDEVREIVKKTRFLCRWLLKSGNEASVLSCWGVRP</sequence>
<reference evidence="1 2" key="1">
    <citation type="submission" date="2023-01" db="EMBL/GenBank/DDBJ databases">
        <authorList>
            <person name="Yoon J.-W."/>
        </authorList>
    </citation>
    <scope>NUCLEOTIDE SEQUENCE [LARGE SCALE GENOMIC DNA]</scope>
    <source>
        <strain evidence="1 2">KMU-50</strain>
    </source>
</reference>
<dbReference type="Pfam" id="PF20131">
    <property type="entry name" value="MC3"/>
    <property type="match status" value="1"/>
</dbReference>